<dbReference type="GO" id="GO:0042619">
    <property type="term" value="P:poly-hydroxybutyrate biosynthetic process"/>
    <property type="evidence" value="ECO:0007669"/>
    <property type="project" value="InterPro"/>
</dbReference>
<dbReference type="eggNOG" id="COG3243">
    <property type="taxonomic scope" value="Bacteria"/>
</dbReference>
<dbReference type="GO" id="GO:0016746">
    <property type="term" value="F:acyltransferase activity"/>
    <property type="evidence" value="ECO:0007669"/>
    <property type="project" value="UniProtKB-KW"/>
</dbReference>
<dbReference type="InterPro" id="IPR010941">
    <property type="entry name" value="PhaC_N"/>
</dbReference>
<keyword evidence="2" id="KW-0963">Cytoplasm</keyword>
<dbReference type="ESTHER" id="9sphn-q2n864">
    <property type="family name" value="PHA_synth_I"/>
</dbReference>
<proteinExistence type="predicted"/>
<dbReference type="Gene3D" id="3.40.50.1820">
    <property type="entry name" value="alpha/beta hydrolase"/>
    <property type="match status" value="1"/>
</dbReference>
<feature type="domain" description="AB hydrolase-1" evidence="5">
    <location>
        <begin position="306"/>
        <end position="547"/>
    </location>
</feature>
<evidence type="ECO:0000256" key="2">
    <source>
        <dbReference type="ARBA" id="ARBA00022490"/>
    </source>
</evidence>
<evidence type="ECO:0000313" key="7">
    <source>
        <dbReference type="EMBL" id="ABC64127.1"/>
    </source>
</evidence>
<evidence type="ECO:0000256" key="4">
    <source>
        <dbReference type="ARBA" id="ARBA00023315"/>
    </source>
</evidence>
<name>Q2N864_ERYLH</name>
<sequence length="625" mass="70462">MSDTKDPFSDPTQAFSKLFDLQDEAAQSIFGQMMPGVAPKMPDLSEAGAWAKNAATMQSMWLSFQAEQAAKISKEMPDPTRWMAYLDSFHKRMPMVDMAAQQQFWGDSMSMWKGVLGQFGGQFGDNSDAAPELPRKDKRFRDERWQNNPVFALIHQTYLLMAEQLESMVDRLDGVEPDKKEQLRFSVKAVVDALSPSNFAATNPVVLERTLETKGENLVKGMQHMLDDMRRGQLTHTDPDAFTLGENIAVTPGKVVHETPMYQLIQYSPSTEEVLEVPLVIFPPWINRFYILDLDPEKSFIRWAVEQGLTVFVVSWKSADASMKDVVWDDYIRSQLETIDHIRGRLKVPQVHAIGYCVAGTTLAATLAILARRGEQDKVKSATFFTAQVDFEKAGELLHFIDDNQVAAIEALSGEGYLDGRYMAATFNLLRGTDLIWNYVVNNYLLGEDYPAFDLLHWNGDVTNLPAKWHKDYIQELYRDNRLVKPDSLSADGTPIDLSLVSVPTYVQAGKEDHIAPAESVWRLREHFTGPIRFVLAGSGHIAGVVNPPDSGKYQYWINEDPDVTTLEAFREGATEHPGSWWPDWIKWVRSQDSKTVKASGKRKPGSIKSDKVIEDAPGRYVAAR</sequence>
<evidence type="ECO:0000256" key="3">
    <source>
        <dbReference type="ARBA" id="ARBA00022679"/>
    </source>
</evidence>
<gene>
    <name evidence="7" type="ordered locus">ELI_10175</name>
</gene>
<dbReference type="HOGENOM" id="CLU_017387_1_0_5"/>
<dbReference type="EMBL" id="CP000157">
    <property type="protein sequence ID" value="ABC64127.1"/>
    <property type="molecule type" value="Genomic_DNA"/>
</dbReference>
<dbReference type="GO" id="GO:0005737">
    <property type="term" value="C:cytoplasm"/>
    <property type="evidence" value="ECO:0007669"/>
    <property type="project" value="UniProtKB-SubCell"/>
</dbReference>
<accession>Q2N864</accession>
<dbReference type="KEGG" id="eli:ELI_10175"/>
<dbReference type="Pfam" id="PF00561">
    <property type="entry name" value="Abhydrolase_1"/>
    <property type="match status" value="1"/>
</dbReference>
<evidence type="ECO:0000256" key="1">
    <source>
        <dbReference type="ARBA" id="ARBA00004496"/>
    </source>
</evidence>
<dbReference type="InterPro" id="IPR029058">
    <property type="entry name" value="AB_hydrolase_fold"/>
</dbReference>
<dbReference type="Pfam" id="PF07167">
    <property type="entry name" value="PhaC_N"/>
    <property type="match status" value="1"/>
</dbReference>
<evidence type="ECO:0000313" key="8">
    <source>
        <dbReference type="Proteomes" id="UP000008808"/>
    </source>
</evidence>
<dbReference type="PANTHER" id="PTHR36837">
    <property type="entry name" value="POLY(3-HYDROXYALKANOATE) POLYMERASE SUBUNIT PHAC"/>
    <property type="match status" value="1"/>
</dbReference>
<dbReference type="RefSeq" id="WP_011414954.1">
    <property type="nucleotide sequence ID" value="NC_007722.1"/>
</dbReference>
<keyword evidence="8" id="KW-1185">Reference proteome</keyword>
<evidence type="ECO:0000259" key="6">
    <source>
        <dbReference type="Pfam" id="PF07167"/>
    </source>
</evidence>
<dbReference type="AlphaFoldDB" id="Q2N864"/>
<dbReference type="PANTHER" id="PTHR36837:SF5">
    <property type="entry name" value="POLY-3-HYDROXYBUTYRATE SYNTHASE"/>
    <property type="match status" value="1"/>
</dbReference>
<keyword evidence="4" id="KW-0012">Acyltransferase</keyword>
<dbReference type="NCBIfam" id="TIGR01838">
    <property type="entry name" value="PHA_synth_I"/>
    <property type="match status" value="1"/>
</dbReference>
<keyword evidence="3" id="KW-0808">Transferase</keyword>
<dbReference type="InterPro" id="IPR000073">
    <property type="entry name" value="AB_hydrolase_1"/>
</dbReference>
<comment type="subcellular location">
    <subcellularLocation>
        <location evidence="1">Cytoplasm</location>
    </subcellularLocation>
</comment>
<dbReference type="STRING" id="314225.ELI_10175"/>
<dbReference type="Proteomes" id="UP000008808">
    <property type="component" value="Chromosome"/>
</dbReference>
<dbReference type="SUPFAM" id="SSF53474">
    <property type="entry name" value="alpha/beta-Hydrolases"/>
    <property type="match status" value="1"/>
</dbReference>
<reference evidence="8" key="1">
    <citation type="journal article" date="2009" name="J. Bacteriol.">
        <title>Complete genome sequence of Erythrobacter litoralis HTCC2594.</title>
        <authorList>
            <person name="Oh H.M."/>
            <person name="Giovannoni S.J."/>
            <person name="Ferriera S."/>
            <person name="Johnson J."/>
            <person name="Cho J.C."/>
        </authorList>
    </citation>
    <scope>NUCLEOTIDE SEQUENCE [LARGE SCALE GENOMIC DNA]</scope>
    <source>
        <strain evidence="8">HTCC2594</strain>
    </source>
</reference>
<feature type="domain" description="Poly-beta-hydroxybutyrate polymerase N-terminal" evidence="6">
    <location>
        <begin position="136"/>
        <end position="304"/>
    </location>
</feature>
<dbReference type="OrthoDB" id="7208816at2"/>
<protein>
    <submittedName>
        <fullName evidence="7">Poly-3-hydroxybutyrate synthase</fullName>
    </submittedName>
</protein>
<organism evidence="7 8">
    <name type="scientific">Erythrobacter litoralis (strain HTCC2594)</name>
    <dbReference type="NCBI Taxonomy" id="314225"/>
    <lineage>
        <taxon>Bacteria</taxon>
        <taxon>Pseudomonadati</taxon>
        <taxon>Pseudomonadota</taxon>
        <taxon>Alphaproteobacteria</taxon>
        <taxon>Sphingomonadales</taxon>
        <taxon>Erythrobacteraceae</taxon>
        <taxon>Erythrobacter/Porphyrobacter group</taxon>
        <taxon>Erythrobacter</taxon>
    </lineage>
</organism>
<evidence type="ECO:0000259" key="5">
    <source>
        <dbReference type="Pfam" id="PF00561"/>
    </source>
</evidence>
<dbReference type="InterPro" id="IPR010963">
    <property type="entry name" value="PHA_synth_I"/>
</dbReference>
<dbReference type="InterPro" id="IPR051321">
    <property type="entry name" value="PHA/PHB_synthase"/>
</dbReference>